<feature type="transmembrane region" description="Helical" evidence="2">
    <location>
        <begin position="293"/>
        <end position="314"/>
    </location>
</feature>
<keyword evidence="1" id="KW-0175">Coiled coil</keyword>
<keyword evidence="5" id="KW-1185">Reference proteome</keyword>
<accession>G5GJB1</accession>
<dbReference type="Gene3D" id="3.40.50.300">
    <property type="entry name" value="P-loop containing nucleotide triphosphate hydrolases"/>
    <property type="match status" value="2"/>
</dbReference>
<keyword evidence="2" id="KW-0812">Transmembrane</keyword>
<dbReference type="PATRIC" id="fig|679200.3.peg.1746"/>
<name>G5GJB1_9FIRM</name>
<dbReference type="GO" id="GO:0006302">
    <property type="term" value="P:double-strand break repair"/>
    <property type="evidence" value="ECO:0007669"/>
    <property type="project" value="InterPro"/>
</dbReference>
<evidence type="ECO:0000313" key="4">
    <source>
        <dbReference type="EMBL" id="EHI55236.1"/>
    </source>
</evidence>
<dbReference type="OrthoDB" id="9764467at2"/>
<proteinExistence type="predicted"/>
<feature type="transmembrane region" description="Helical" evidence="2">
    <location>
        <begin position="326"/>
        <end position="351"/>
    </location>
</feature>
<dbReference type="GO" id="GO:0016887">
    <property type="term" value="F:ATP hydrolysis activity"/>
    <property type="evidence" value="ECO:0007669"/>
    <property type="project" value="InterPro"/>
</dbReference>
<dbReference type="PANTHER" id="PTHR41259:SF1">
    <property type="entry name" value="DOUBLE-STRAND BREAK REPAIR RAD50 ATPASE, PUTATIVE-RELATED"/>
    <property type="match status" value="1"/>
</dbReference>
<dbReference type="InterPro" id="IPR038729">
    <property type="entry name" value="Rad50/SbcC_AAA"/>
</dbReference>
<evidence type="ECO:0000259" key="3">
    <source>
        <dbReference type="Pfam" id="PF13476"/>
    </source>
</evidence>
<dbReference type="AlphaFoldDB" id="G5GJB1"/>
<dbReference type="RefSeq" id="WP_005541418.1">
    <property type="nucleotide sequence ID" value="NZ_JH378834.1"/>
</dbReference>
<keyword evidence="2" id="KW-0472">Membrane</keyword>
<dbReference type="HOGENOM" id="CLU_018670_0_0_9"/>
<protein>
    <recommendedName>
        <fullName evidence="3">Rad50/SbcC-type AAA domain-containing protein</fullName>
    </recommendedName>
</protein>
<dbReference type="PANTHER" id="PTHR41259">
    <property type="entry name" value="DOUBLE-STRAND BREAK REPAIR RAD50 ATPASE, PUTATIVE-RELATED"/>
    <property type="match status" value="1"/>
</dbReference>
<evidence type="ECO:0000256" key="1">
    <source>
        <dbReference type="SAM" id="Coils"/>
    </source>
</evidence>
<dbReference type="SUPFAM" id="SSF52540">
    <property type="entry name" value="P-loop containing nucleoside triphosphate hydrolases"/>
    <property type="match status" value="2"/>
</dbReference>
<comment type="caution">
    <text evidence="4">The sequence shown here is derived from an EMBL/GenBank/DDBJ whole genome shotgun (WGS) entry which is preliminary data.</text>
</comment>
<dbReference type="EMBL" id="ACZL01000026">
    <property type="protein sequence ID" value="EHI55236.1"/>
    <property type="molecule type" value="Genomic_DNA"/>
</dbReference>
<dbReference type="Pfam" id="PF13476">
    <property type="entry name" value="AAA_23"/>
    <property type="match status" value="1"/>
</dbReference>
<feature type="domain" description="Rad50/SbcC-type AAA" evidence="3">
    <location>
        <begin position="6"/>
        <end position="281"/>
    </location>
</feature>
<dbReference type="Proteomes" id="UP000003011">
    <property type="component" value="Unassembled WGS sequence"/>
</dbReference>
<gene>
    <name evidence="4" type="ORF">HMPREF9333_01651</name>
</gene>
<evidence type="ECO:0000256" key="2">
    <source>
        <dbReference type="SAM" id="Phobius"/>
    </source>
</evidence>
<reference evidence="4 5" key="1">
    <citation type="submission" date="2011-08" db="EMBL/GenBank/DDBJ databases">
        <title>The Genome Sequence of Johnsonella ignava ATCC 51276.</title>
        <authorList>
            <consortium name="The Broad Institute Genome Sequencing Platform"/>
            <person name="Earl A."/>
            <person name="Ward D."/>
            <person name="Feldgarden M."/>
            <person name="Gevers D."/>
            <person name="Izard J."/>
            <person name="Blanton J.M."/>
            <person name="Baranova O.V."/>
            <person name="Dewhirst F.E."/>
            <person name="Young S.K."/>
            <person name="Zeng Q."/>
            <person name="Gargeya S."/>
            <person name="Fitzgerald M."/>
            <person name="Haas B."/>
            <person name="Abouelleil A."/>
            <person name="Alvarado L."/>
            <person name="Arachchi H.M."/>
            <person name="Berlin A."/>
            <person name="Brown A."/>
            <person name="Chapman S.B."/>
            <person name="Chen Z."/>
            <person name="Dunbar C."/>
            <person name="Freedman E."/>
            <person name="Gearin G."/>
            <person name="Gellesch M."/>
            <person name="Goldberg J."/>
            <person name="Griggs A."/>
            <person name="Gujja S."/>
            <person name="Heiman D."/>
            <person name="Howarth C."/>
            <person name="Larson L."/>
            <person name="Lui A."/>
            <person name="MacDonald P.J.P."/>
            <person name="Montmayeur A."/>
            <person name="Murphy C."/>
            <person name="Neiman D."/>
            <person name="Pearson M."/>
            <person name="Priest M."/>
            <person name="Roberts A."/>
            <person name="Saif S."/>
            <person name="Shea T."/>
            <person name="Shenoy N."/>
            <person name="Sisk P."/>
            <person name="Stolte C."/>
            <person name="Sykes S."/>
            <person name="Wortman J."/>
            <person name="Nusbaum C."/>
            <person name="Birren B."/>
        </authorList>
    </citation>
    <scope>NUCLEOTIDE SEQUENCE [LARGE SCALE GENOMIC DNA]</scope>
    <source>
        <strain evidence="4 5">ATCC 51276</strain>
    </source>
</reference>
<dbReference type="InterPro" id="IPR027417">
    <property type="entry name" value="P-loop_NTPase"/>
</dbReference>
<feature type="coiled-coil region" evidence="1">
    <location>
        <begin position="389"/>
        <end position="471"/>
    </location>
</feature>
<dbReference type="eggNOG" id="COG4717">
    <property type="taxonomic scope" value="Bacteria"/>
</dbReference>
<dbReference type="STRING" id="679200.HMPREF9333_01651"/>
<organism evidence="4 5">
    <name type="scientific">Johnsonella ignava ATCC 51276</name>
    <dbReference type="NCBI Taxonomy" id="679200"/>
    <lineage>
        <taxon>Bacteria</taxon>
        <taxon>Bacillati</taxon>
        <taxon>Bacillota</taxon>
        <taxon>Clostridia</taxon>
        <taxon>Lachnospirales</taxon>
        <taxon>Lachnospiraceae</taxon>
        <taxon>Johnsonella</taxon>
    </lineage>
</organism>
<feature type="coiled-coil region" evidence="1">
    <location>
        <begin position="220"/>
        <end position="257"/>
    </location>
</feature>
<evidence type="ECO:0000313" key="5">
    <source>
        <dbReference type="Proteomes" id="UP000003011"/>
    </source>
</evidence>
<keyword evidence="2" id="KW-1133">Transmembrane helix</keyword>
<sequence length="621" mass="70930">MKILEIDIKGFGKFHDRHIEFNDKLNVIYGYNETGKSTMHTFIRAMFYGLERARGRAGRHDTWSRYEPWDIEIPYAGVMRVWHDGEVYRIERNFSKNASVPLSVVNETRGLVVESPKAFLNELMCGLTETAYINTVSIGQLKSATDSGMVNELKHHISNMNSTGNFSINITKASTFLKSQRKTFASQIRPEASNAYSSNLAEIINIEKEINSPIYSNTIAALKEARAANSQKEAKLLESKKELIEELSQNRRILEDNGFDDRNEIEEFKSDLDYVYKNFDSAKNKVSKQHFKFTAVISILLSGIFAAVTVYLFMSGPENLTSSSSILKHNIFLGISALLCLGFLIASEFMIKSFSSQRRILKNATSELLELFDGITDDIKEPLPDINILNKKLDDLKDISLKISDLEKKIDDINEELSQIHDIEEKYNIEIENQQKNQWELEKQIEHLSNLKDENTALKRVIAENERLQTEVSAIDMAYNTIQNLSHTIRNSFGMHLNTEASMLIKEITDGAYDSMSVDENLNVFMNTKDKLVPIEQVSSGTMDQIYLALRLASAKLLQGGQGPLPLIFDDSFVNYDEHRLYSTLKWFNEFYDTQIIVFTCHTREAELLESSNIEFNLIQI</sequence>